<proteinExistence type="predicted"/>
<dbReference type="KEGG" id="cmah:C1I91_06720"/>
<dbReference type="OrthoDB" id="7279501at2"/>
<evidence type="ECO:0008006" key="3">
    <source>
        <dbReference type="Google" id="ProtNLM"/>
    </source>
</evidence>
<accession>A0A410DQH2</accession>
<name>A0A410DQH2_9CLOT</name>
<gene>
    <name evidence="1" type="ORF">C1I91_06720</name>
</gene>
<evidence type="ECO:0000313" key="2">
    <source>
        <dbReference type="Proteomes" id="UP000286268"/>
    </source>
</evidence>
<reference evidence="1 2" key="1">
    <citation type="submission" date="2018-01" db="EMBL/GenBank/DDBJ databases">
        <title>Genome Sequencing and Assembly of Anaerobacter polyendosporus strain CT4.</title>
        <authorList>
            <person name="Tachaapaikoon C."/>
            <person name="Sutheeworapong S."/>
            <person name="Jenjaroenpun P."/>
            <person name="Wongsurawat T."/>
            <person name="Nookeaw I."/>
            <person name="Cheawchanlertfa P."/>
            <person name="Kosugi A."/>
            <person name="Cheevadhanarak S."/>
            <person name="Ratanakhanokchai K."/>
        </authorList>
    </citation>
    <scope>NUCLEOTIDE SEQUENCE [LARGE SCALE GENOMIC DNA]</scope>
    <source>
        <strain evidence="1 2">CT4</strain>
    </source>
</reference>
<sequence length="270" mass="31425">MIIDTEIIDVYLEEKSLNSIKDHWIFTSIVEGKYLMDDLENTNIDKLRYVYDIVLEKIKNFKPLNHTLWKEFFQDACIPEYTYIYLIVGSPYPFDAMVRKSPLGSNAIILDLNRISSYTDDINRLSEIVISFLTHEISHIITNEIYPLPCKDASTTDILKHIVFDEGIAHLLSFKEDVLTLNWYSADMILHRKNSYDTLISELNTNNNTYKESILERANSGAFWDKFGAISGLFAIIDYYNDTNKDITSFRSLFQEGPDFLFDFIINKCI</sequence>
<dbReference type="AlphaFoldDB" id="A0A410DQH2"/>
<dbReference type="RefSeq" id="WP_128212173.1">
    <property type="nucleotide sequence ID" value="NZ_CP025746.1"/>
</dbReference>
<dbReference type="EMBL" id="CP025746">
    <property type="protein sequence ID" value="QAA31359.1"/>
    <property type="molecule type" value="Genomic_DNA"/>
</dbReference>
<dbReference type="Proteomes" id="UP000286268">
    <property type="component" value="Chromosome"/>
</dbReference>
<keyword evidence="2" id="KW-1185">Reference proteome</keyword>
<protein>
    <recommendedName>
        <fullName evidence="3">DUF2268 domain-containing protein</fullName>
    </recommendedName>
</protein>
<evidence type="ECO:0000313" key="1">
    <source>
        <dbReference type="EMBL" id="QAA31359.1"/>
    </source>
</evidence>
<organism evidence="1 2">
    <name type="scientific">Clostridium manihotivorum</name>
    <dbReference type="NCBI Taxonomy" id="2320868"/>
    <lineage>
        <taxon>Bacteria</taxon>
        <taxon>Bacillati</taxon>
        <taxon>Bacillota</taxon>
        <taxon>Clostridia</taxon>
        <taxon>Eubacteriales</taxon>
        <taxon>Clostridiaceae</taxon>
        <taxon>Clostridium</taxon>
    </lineage>
</organism>